<evidence type="ECO:0000313" key="1">
    <source>
        <dbReference type="EMBL" id="GJT17198.1"/>
    </source>
</evidence>
<organism evidence="1 2">
    <name type="scientific">Tanacetum coccineum</name>
    <dbReference type="NCBI Taxonomy" id="301880"/>
    <lineage>
        <taxon>Eukaryota</taxon>
        <taxon>Viridiplantae</taxon>
        <taxon>Streptophyta</taxon>
        <taxon>Embryophyta</taxon>
        <taxon>Tracheophyta</taxon>
        <taxon>Spermatophyta</taxon>
        <taxon>Magnoliopsida</taxon>
        <taxon>eudicotyledons</taxon>
        <taxon>Gunneridae</taxon>
        <taxon>Pentapetalae</taxon>
        <taxon>asterids</taxon>
        <taxon>campanulids</taxon>
        <taxon>Asterales</taxon>
        <taxon>Asteraceae</taxon>
        <taxon>Asteroideae</taxon>
        <taxon>Anthemideae</taxon>
        <taxon>Anthemidinae</taxon>
        <taxon>Tanacetum</taxon>
    </lineage>
</organism>
<reference evidence="1" key="2">
    <citation type="submission" date="2022-01" db="EMBL/GenBank/DDBJ databases">
        <authorList>
            <person name="Yamashiro T."/>
            <person name="Shiraishi A."/>
            <person name="Satake H."/>
            <person name="Nakayama K."/>
        </authorList>
    </citation>
    <scope>NUCLEOTIDE SEQUENCE</scope>
</reference>
<gene>
    <name evidence="1" type="ORF">Tco_0875904</name>
</gene>
<comment type="caution">
    <text evidence="1">The sequence shown here is derived from an EMBL/GenBank/DDBJ whole genome shotgun (WGS) entry which is preliminary data.</text>
</comment>
<protein>
    <recommendedName>
        <fullName evidence="3">Phospholipase-like protein</fullName>
    </recommendedName>
</protein>
<evidence type="ECO:0000313" key="2">
    <source>
        <dbReference type="Proteomes" id="UP001151760"/>
    </source>
</evidence>
<sequence length="309" mass="34543">MNCVSRHLVTLVEDLDAWNDYPWGEYMWDSILIANLDPTPAEKIQAWFDSSIPFFNGIVDEDGKGCGDDSVLVSKDNSVDEDCNVYEDASAGLSKDEIVNDKLVDEDYNVCEDASAGLSKDNVVNEKSVRNNDQLLLEDGDGLFDSEAGCRNSEEDNENQPANVSIRDIYALVKLHEERIANLEILLKKKQPNDYAAENKKPNMIPNHSDDIPSCSVPDLNSNQTGVDQELGGVTNDPMADEFRDDYMFVLNDEEMIPNVSLDDMKFQHEEENLPVKDTPCWELNTSEVKAAAKIRVIQVKAVEETTAV</sequence>
<name>A0ABQ5BSC3_9ASTR</name>
<reference evidence="1" key="1">
    <citation type="journal article" date="2022" name="Int. J. Mol. Sci.">
        <title>Draft Genome of Tanacetum Coccineum: Genomic Comparison of Closely Related Tanacetum-Family Plants.</title>
        <authorList>
            <person name="Yamashiro T."/>
            <person name="Shiraishi A."/>
            <person name="Nakayama K."/>
            <person name="Satake H."/>
        </authorList>
    </citation>
    <scope>NUCLEOTIDE SEQUENCE</scope>
</reference>
<dbReference type="Proteomes" id="UP001151760">
    <property type="component" value="Unassembled WGS sequence"/>
</dbReference>
<accession>A0ABQ5BSC3</accession>
<dbReference type="EMBL" id="BQNB010013536">
    <property type="protein sequence ID" value="GJT17198.1"/>
    <property type="molecule type" value="Genomic_DNA"/>
</dbReference>
<proteinExistence type="predicted"/>
<keyword evidence="2" id="KW-1185">Reference proteome</keyword>
<evidence type="ECO:0008006" key="3">
    <source>
        <dbReference type="Google" id="ProtNLM"/>
    </source>
</evidence>